<sequence length="647" mass="74815">MTRQMLSDDVMIRIARKLSIEQRFICKHVSPWVNNVMEYSGTEIGYMSIFKTVFLLASHGHESPVIQKWAEKMLLQLEPNLPIGFHDVQLVLLFNQSIKRTLSDSALSYWKMNKQLDCDIFPFTAVAFNNDELVQSLDKETICRLSINQGNPRYLKYFDGFSVEDLKNGFVQVLQKRNITLVHSFMKIFGDKLKTLPQDAIKECWHTALWLDLETFKIIDYMANYPKISDERVLGSKLQEMSPAVFGHLKTRLTFRILLPIASYFPKTNGWDVYCWLYSKLPKSFPTNLHAVCQLVHGLLEQANIEALRWIIERYNLRSAIMQVCVIKTSIGHMLKSNMERHQIQECCMLMYGQTLEQVCSDFASLFGSIEWNYHKILERLPTSNNFWLLEYLHATKQISPESLVHVNESGRYKLTTYAILHKSLNIFEWLVEKGYPYTWTVLGAAVLSMDLHTIKAIYYRYFTTSQKDVPVMLLAATRGNVDIIHFLYQCGYVVDAKSMLIETIECCSITTAHYVFKMGNFSEDIHSSYRFFNGALYRVNAKVGRFAESFANWFERQVLPIFENTDYHYALSVSLAQLRDGTLKGKCTNGRLSCMAAIAKVYDPSALTTDKNYASKLAKKLRMENNWISEIIGPEATQAIKQWHSE</sequence>
<protein>
    <submittedName>
        <fullName evidence="1">Ankyrin repeat protein</fullName>
    </submittedName>
</protein>
<gene>
    <name evidence="1" type="ORF">KOM_12_47</name>
</gene>
<reference evidence="1" key="1">
    <citation type="submission" date="2021-06" db="EMBL/GenBank/DDBJ databases">
        <authorList>
            <person name="Rolland C."/>
        </authorList>
    </citation>
    <scope>NUCLEOTIDE SEQUENCE</scope>
    <source>
        <strain evidence="1">347.936635</strain>
    </source>
</reference>
<dbReference type="InterPro" id="IPR036770">
    <property type="entry name" value="Ankyrin_rpt-contain_sf"/>
</dbReference>
<proteinExistence type="predicted"/>
<dbReference type="SUPFAM" id="SSF48403">
    <property type="entry name" value="Ankyrin repeat"/>
    <property type="match status" value="1"/>
</dbReference>
<organism evidence="1">
    <name type="scientific">Clandestinovirus</name>
    <dbReference type="NCBI Taxonomy" id="2831644"/>
    <lineage>
        <taxon>Viruses</taxon>
    </lineage>
</organism>
<name>A0A8F8KQT2_9VIRU</name>
<dbReference type="EMBL" id="MZ420154">
    <property type="protein sequence ID" value="QYA18317.1"/>
    <property type="molecule type" value="Genomic_DNA"/>
</dbReference>
<evidence type="ECO:0000313" key="1">
    <source>
        <dbReference type="EMBL" id="QYA18317.1"/>
    </source>
</evidence>
<accession>A0A8F8KQT2</accession>